<evidence type="ECO:0000256" key="1">
    <source>
        <dbReference type="SAM" id="SignalP"/>
    </source>
</evidence>
<gene>
    <name evidence="3" type="ORF">DJ568_00270</name>
</gene>
<keyword evidence="4" id="KW-1185">Reference proteome</keyword>
<dbReference type="InterPro" id="IPR032526">
    <property type="entry name" value="DUF4960"/>
</dbReference>
<organism evidence="3 4">
    <name type="scientific">Mucilaginibacter hurinus</name>
    <dbReference type="NCBI Taxonomy" id="2201324"/>
    <lineage>
        <taxon>Bacteria</taxon>
        <taxon>Pseudomonadati</taxon>
        <taxon>Bacteroidota</taxon>
        <taxon>Sphingobacteriia</taxon>
        <taxon>Sphingobacteriales</taxon>
        <taxon>Sphingobacteriaceae</taxon>
        <taxon>Mucilaginibacter</taxon>
    </lineage>
</organism>
<comment type="caution">
    <text evidence="3">The sequence shown here is derived from an EMBL/GenBank/DDBJ whole genome shotgun (WGS) entry which is preliminary data.</text>
</comment>
<feature type="domain" description="DUF4960" evidence="2">
    <location>
        <begin position="206"/>
        <end position="456"/>
    </location>
</feature>
<dbReference type="InterPro" id="IPR029062">
    <property type="entry name" value="Class_I_gatase-like"/>
</dbReference>
<evidence type="ECO:0000313" key="3">
    <source>
        <dbReference type="EMBL" id="RCH56331.1"/>
    </source>
</evidence>
<dbReference type="SUPFAM" id="SSF52317">
    <property type="entry name" value="Class I glutamine amidotransferase-like"/>
    <property type="match status" value="1"/>
</dbReference>
<protein>
    <recommendedName>
        <fullName evidence="2">DUF4960 domain-containing protein</fullName>
    </recommendedName>
</protein>
<proteinExistence type="predicted"/>
<dbReference type="OrthoDB" id="727829at2"/>
<reference evidence="3 4" key="1">
    <citation type="submission" date="2018-05" db="EMBL/GenBank/DDBJ databases">
        <title>Mucilaginibacter hurinus sp. nov., isolated from briquette warehouse soil.</title>
        <authorList>
            <person name="Choi L."/>
        </authorList>
    </citation>
    <scope>NUCLEOTIDE SEQUENCE [LARGE SCALE GENOMIC DNA]</scope>
    <source>
        <strain evidence="3 4">ZR32</strain>
    </source>
</reference>
<dbReference type="Proteomes" id="UP000253209">
    <property type="component" value="Unassembled WGS sequence"/>
</dbReference>
<accession>A0A367GU52</accession>
<dbReference type="EMBL" id="QGDC01000001">
    <property type="protein sequence ID" value="RCH56331.1"/>
    <property type="molecule type" value="Genomic_DNA"/>
</dbReference>
<sequence>MTRYFNHYKAFCLLIAVAALWAGCKKDNKSSFNVNADVTLSAFSINNIQGDIDKKTGDITVNVPFGTDVTNLAAAMQMPGGAKVSPAAGAGLDFTGPVTYRVTNGNLFKDYKVTVKIIPPLSSFKINGVDGVIDHENKTISVILPDGTDLSALKPEIGLQTGVSVSPASGAVQNFTAPVNYIVKLGERTATYAVTVISNSVNEYAFMGVATSRAGITNPDEKAAADWFFATYPAADYVSFQSIEGGRSLANYKVIWWHYDSAQDLPAAALTPAVVNTLKEYRAGGGSLLLTTYAARYVEALGVVPEGRGPNNVFGDFLPGGFIETNNNWGISFRTREDHPIFQGIETYEPGKAWLLEKGTFRLNHTAWWFVNEWGGYGDGAGWREKTGGINLASEQWDDNLNGRVGIAEWPANDGNVVIIAFGAYDWYSEPEGGARTTNLYLGNIKRITKNAIDYIK</sequence>
<evidence type="ECO:0000313" key="4">
    <source>
        <dbReference type="Proteomes" id="UP000253209"/>
    </source>
</evidence>
<feature type="chain" id="PRO_5016578952" description="DUF4960 domain-containing protein" evidence="1">
    <location>
        <begin position="23"/>
        <end position="457"/>
    </location>
</feature>
<feature type="signal peptide" evidence="1">
    <location>
        <begin position="1"/>
        <end position="22"/>
    </location>
</feature>
<evidence type="ECO:0000259" key="2">
    <source>
        <dbReference type="Pfam" id="PF16324"/>
    </source>
</evidence>
<dbReference type="Gene3D" id="2.60.40.2340">
    <property type="match status" value="2"/>
</dbReference>
<dbReference type="AlphaFoldDB" id="A0A367GU52"/>
<keyword evidence="1" id="KW-0732">Signal</keyword>
<name>A0A367GU52_9SPHI</name>
<dbReference type="PROSITE" id="PS51257">
    <property type="entry name" value="PROKAR_LIPOPROTEIN"/>
    <property type="match status" value="1"/>
</dbReference>
<dbReference type="RefSeq" id="WP_114003229.1">
    <property type="nucleotide sequence ID" value="NZ_QGDC01000001.1"/>
</dbReference>
<dbReference type="Pfam" id="PF16324">
    <property type="entry name" value="DUF4960"/>
    <property type="match status" value="1"/>
</dbReference>